<evidence type="ECO:0000313" key="3">
    <source>
        <dbReference type="Proteomes" id="UP000236731"/>
    </source>
</evidence>
<feature type="transmembrane region" description="Helical" evidence="1">
    <location>
        <begin position="12"/>
        <end position="37"/>
    </location>
</feature>
<keyword evidence="1" id="KW-0812">Transmembrane</keyword>
<dbReference type="RefSeq" id="WP_103905159.1">
    <property type="nucleotide sequence ID" value="NZ_CP049246.1"/>
</dbReference>
<dbReference type="EMBL" id="FNUT01000002">
    <property type="protein sequence ID" value="SEF68177.1"/>
    <property type="molecule type" value="Genomic_DNA"/>
</dbReference>
<evidence type="ECO:0000313" key="2">
    <source>
        <dbReference type="EMBL" id="SEF68177.1"/>
    </source>
</evidence>
<dbReference type="AlphaFoldDB" id="A0A1H5U1M9"/>
<keyword evidence="1" id="KW-0472">Membrane</keyword>
<keyword evidence="1" id="KW-1133">Transmembrane helix</keyword>
<accession>A0A1H5U1M9</accession>
<sequence length="102" mass="11668">MNNSSKNELWGIVKPIVAYGSLALNLALIGSCLPFAYTNEKNEDAQMAFYKLWPFDYYVLAFIAIFLGIFSCIYFARAKGVWPKIWLVIQILLVHLFAWGLL</sequence>
<feature type="transmembrane region" description="Helical" evidence="1">
    <location>
        <begin position="57"/>
        <end position="76"/>
    </location>
</feature>
<name>A0A1H5U1M9_9SPHI</name>
<feature type="transmembrane region" description="Helical" evidence="1">
    <location>
        <begin position="85"/>
        <end position="101"/>
    </location>
</feature>
<organism evidence="2 3">
    <name type="scientific">Sphingobacterium lactis</name>
    <dbReference type="NCBI Taxonomy" id="797291"/>
    <lineage>
        <taxon>Bacteria</taxon>
        <taxon>Pseudomonadati</taxon>
        <taxon>Bacteroidota</taxon>
        <taxon>Sphingobacteriia</taxon>
        <taxon>Sphingobacteriales</taxon>
        <taxon>Sphingobacteriaceae</taxon>
        <taxon>Sphingobacterium</taxon>
    </lineage>
</organism>
<protein>
    <submittedName>
        <fullName evidence="2">Uncharacterized protein</fullName>
    </submittedName>
</protein>
<proteinExistence type="predicted"/>
<gene>
    <name evidence="2" type="ORF">SAMN05421877_102130</name>
</gene>
<dbReference type="PROSITE" id="PS51257">
    <property type="entry name" value="PROKAR_LIPOPROTEIN"/>
    <property type="match status" value="1"/>
</dbReference>
<reference evidence="3" key="1">
    <citation type="submission" date="2016-10" db="EMBL/GenBank/DDBJ databases">
        <authorList>
            <person name="Varghese N."/>
            <person name="Submissions S."/>
        </authorList>
    </citation>
    <scope>NUCLEOTIDE SEQUENCE [LARGE SCALE GENOMIC DNA]</scope>
    <source>
        <strain evidence="3">DSM 22361</strain>
    </source>
</reference>
<evidence type="ECO:0000256" key="1">
    <source>
        <dbReference type="SAM" id="Phobius"/>
    </source>
</evidence>
<dbReference type="Proteomes" id="UP000236731">
    <property type="component" value="Unassembled WGS sequence"/>
</dbReference>
<dbReference type="OrthoDB" id="9975083at2"/>
<keyword evidence="3" id="KW-1185">Reference proteome</keyword>